<protein>
    <recommendedName>
        <fullName evidence="2">Transcriptional coactivator p15 (PC4) C-terminal domain-containing protein</fullName>
    </recommendedName>
</protein>
<dbReference type="Gene3D" id="2.30.31.10">
    <property type="entry name" value="Transcriptional Coactivator Pc4, Chain A"/>
    <property type="match status" value="1"/>
</dbReference>
<dbReference type="InterPro" id="IPR003173">
    <property type="entry name" value="PC4_C"/>
</dbReference>
<dbReference type="EMBL" id="JABXBU010000012">
    <property type="protein sequence ID" value="KAF8789253.1"/>
    <property type="molecule type" value="Genomic_DNA"/>
</dbReference>
<dbReference type="GO" id="GO:0006355">
    <property type="term" value="P:regulation of DNA-templated transcription"/>
    <property type="evidence" value="ECO:0007669"/>
    <property type="project" value="InterPro"/>
</dbReference>
<feature type="domain" description="Transcriptional coactivator p15 (PC4) C-terminal" evidence="2">
    <location>
        <begin position="141"/>
        <end position="175"/>
    </location>
</feature>
<name>A0A8T0FK86_ARGBR</name>
<dbReference type="Proteomes" id="UP000807504">
    <property type="component" value="Unassembled WGS sequence"/>
</dbReference>
<dbReference type="Pfam" id="PF02229">
    <property type="entry name" value="PC4"/>
    <property type="match status" value="1"/>
</dbReference>
<feature type="region of interest" description="Disordered" evidence="1">
    <location>
        <begin position="44"/>
        <end position="101"/>
    </location>
</feature>
<organism evidence="3 4">
    <name type="scientific">Argiope bruennichi</name>
    <name type="common">Wasp spider</name>
    <name type="synonym">Aranea bruennichi</name>
    <dbReference type="NCBI Taxonomy" id="94029"/>
    <lineage>
        <taxon>Eukaryota</taxon>
        <taxon>Metazoa</taxon>
        <taxon>Ecdysozoa</taxon>
        <taxon>Arthropoda</taxon>
        <taxon>Chelicerata</taxon>
        <taxon>Arachnida</taxon>
        <taxon>Araneae</taxon>
        <taxon>Araneomorphae</taxon>
        <taxon>Entelegynae</taxon>
        <taxon>Araneoidea</taxon>
        <taxon>Araneidae</taxon>
        <taxon>Argiope</taxon>
    </lineage>
</organism>
<evidence type="ECO:0000313" key="3">
    <source>
        <dbReference type="EMBL" id="KAF8789253.1"/>
    </source>
</evidence>
<gene>
    <name evidence="3" type="ORF">HNY73_007202</name>
</gene>
<comment type="caution">
    <text evidence="3">The sequence shown here is derived from an EMBL/GenBank/DDBJ whole genome shotgun (WGS) entry which is preliminary data.</text>
</comment>
<dbReference type="SUPFAM" id="SSF54447">
    <property type="entry name" value="ssDNA-binding transcriptional regulator domain"/>
    <property type="match status" value="1"/>
</dbReference>
<dbReference type="GO" id="GO:0003677">
    <property type="term" value="F:DNA binding"/>
    <property type="evidence" value="ECO:0007669"/>
    <property type="project" value="InterPro"/>
</dbReference>
<reference evidence="3" key="1">
    <citation type="journal article" date="2020" name="bioRxiv">
        <title>Chromosome-level reference genome of the European wasp spider Argiope bruennichi: a resource for studies on range expansion and evolutionary adaptation.</title>
        <authorList>
            <person name="Sheffer M.M."/>
            <person name="Hoppe A."/>
            <person name="Krehenwinkel H."/>
            <person name="Uhl G."/>
            <person name="Kuss A.W."/>
            <person name="Jensen L."/>
            <person name="Jensen C."/>
            <person name="Gillespie R.G."/>
            <person name="Hoff K.J."/>
            <person name="Prost S."/>
        </authorList>
    </citation>
    <scope>NUCLEOTIDE SEQUENCE</scope>
</reference>
<evidence type="ECO:0000313" key="4">
    <source>
        <dbReference type="Proteomes" id="UP000807504"/>
    </source>
</evidence>
<accession>A0A8T0FK86</accession>
<feature type="compositionally biased region" description="Basic residues" evidence="1">
    <location>
        <begin position="76"/>
        <end position="88"/>
    </location>
</feature>
<evidence type="ECO:0000259" key="2">
    <source>
        <dbReference type="Pfam" id="PF02229"/>
    </source>
</evidence>
<dbReference type="InterPro" id="IPR009044">
    <property type="entry name" value="ssDNA-bd_transcriptional_reg"/>
</dbReference>
<reference evidence="3" key="2">
    <citation type="submission" date="2020-06" db="EMBL/GenBank/DDBJ databases">
        <authorList>
            <person name="Sheffer M."/>
        </authorList>
    </citation>
    <scope>NUCLEOTIDE SEQUENCE</scope>
</reference>
<sequence>MALTPAEKQRRYRKRKKITRKKINDLSVRSKRYQRKYWLQKQAECRTPKAQSSTLETTPRQSNLPNEIIKYSENKKRGRKKVSRNRSKLSKDNTRSTRRAQATLHTSVLYVGGEEKPISFCTISHSNDHSPAAIWAHLKPETRVHIRVYVTDDNGFLHPTKEGVSLKPEVWSSVLSTLRTFPALLDPDAVAVVKKDVCIFNHSANSQMYTQNQNILQRKDLPESEKVNQYLQILQKFVKIQQSQHEEKELLENQEPETISEIKEDAITTRILQSAPVKYVNTAKNILDFLKANHSTLSWTPEGEVVYKGQRIPRTNIVSLVTDLLRNRKKSPPGFEEFHTALKEMDIFSAYIVNRKVFKDNAVKIFKGNTVKMPKSTKRMYAKRNTWITY</sequence>
<dbReference type="AlphaFoldDB" id="A0A8T0FK86"/>
<proteinExistence type="predicted"/>
<evidence type="ECO:0000256" key="1">
    <source>
        <dbReference type="SAM" id="MobiDB-lite"/>
    </source>
</evidence>
<feature type="compositionally biased region" description="Polar residues" evidence="1">
    <location>
        <begin position="49"/>
        <end position="65"/>
    </location>
</feature>
<keyword evidence="4" id="KW-1185">Reference proteome</keyword>